<dbReference type="RefSeq" id="WP_146570898.1">
    <property type="nucleotide sequence ID" value="NZ_SJPH01000001.1"/>
</dbReference>
<dbReference type="AlphaFoldDB" id="A0A5C5WDW9"/>
<gene>
    <name evidence="3" type="primary">ybgC_1</name>
    <name evidence="3" type="ORF">Pla111_04320</name>
</gene>
<dbReference type="Pfam" id="PF13279">
    <property type="entry name" value="4HBT_2"/>
    <property type="match status" value="1"/>
</dbReference>
<dbReference type="InterPro" id="IPR029069">
    <property type="entry name" value="HotDog_dom_sf"/>
</dbReference>
<proteinExistence type="inferred from homology"/>
<dbReference type="PIRSF" id="PIRSF003230">
    <property type="entry name" value="YbgC"/>
    <property type="match status" value="1"/>
</dbReference>
<keyword evidence="2 3" id="KW-0378">Hydrolase</keyword>
<evidence type="ECO:0000256" key="2">
    <source>
        <dbReference type="ARBA" id="ARBA00022801"/>
    </source>
</evidence>
<dbReference type="NCBIfam" id="TIGR00051">
    <property type="entry name" value="YbgC/FadM family acyl-CoA thioesterase"/>
    <property type="match status" value="1"/>
</dbReference>
<dbReference type="GO" id="GO:0047617">
    <property type="term" value="F:fatty acyl-CoA hydrolase activity"/>
    <property type="evidence" value="ECO:0007669"/>
    <property type="project" value="TreeGrafter"/>
</dbReference>
<name>A0A5C5WDW9_9BACT</name>
<dbReference type="EC" id="3.1.2.-" evidence="3"/>
<dbReference type="PANTHER" id="PTHR31793">
    <property type="entry name" value="4-HYDROXYBENZOYL-COA THIOESTERASE FAMILY MEMBER"/>
    <property type="match status" value="1"/>
</dbReference>
<organism evidence="3 4">
    <name type="scientific">Botrimarina hoheduenensis</name>
    <dbReference type="NCBI Taxonomy" id="2528000"/>
    <lineage>
        <taxon>Bacteria</taxon>
        <taxon>Pseudomonadati</taxon>
        <taxon>Planctomycetota</taxon>
        <taxon>Planctomycetia</taxon>
        <taxon>Pirellulales</taxon>
        <taxon>Lacipirellulaceae</taxon>
        <taxon>Botrimarina</taxon>
    </lineage>
</organism>
<dbReference type="Gene3D" id="3.10.129.10">
    <property type="entry name" value="Hotdog Thioesterase"/>
    <property type="match status" value="1"/>
</dbReference>
<comment type="caution">
    <text evidence="3">The sequence shown here is derived from an EMBL/GenBank/DDBJ whole genome shotgun (WGS) entry which is preliminary data.</text>
</comment>
<evidence type="ECO:0000313" key="4">
    <source>
        <dbReference type="Proteomes" id="UP000318995"/>
    </source>
</evidence>
<evidence type="ECO:0000256" key="1">
    <source>
        <dbReference type="ARBA" id="ARBA00005953"/>
    </source>
</evidence>
<dbReference type="EMBL" id="SJPH01000001">
    <property type="protein sequence ID" value="TWT48657.1"/>
    <property type="molecule type" value="Genomic_DNA"/>
</dbReference>
<dbReference type="PANTHER" id="PTHR31793:SF27">
    <property type="entry name" value="NOVEL THIOESTERASE SUPERFAMILY DOMAIN AND SAPOSIN A-TYPE DOMAIN CONTAINING PROTEIN (0610012H03RIK)"/>
    <property type="match status" value="1"/>
</dbReference>
<dbReference type="InterPro" id="IPR006684">
    <property type="entry name" value="YbgC/YbaW"/>
</dbReference>
<comment type="similarity">
    <text evidence="1">Belongs to the 4-hydroxybenzoyl-CoA thioesterase family.</text>
</comment>
<keyword evidence="4" id="KW-1185">Reference proteome</keyword>
<sequence>MPDAYEFDLAVRYYETDAQGHVHHSNFLRYFELARVEMLKARGHEYADLEADGVLLVVSRATCRYHRPARYGDTLRVLIRTERARGARIDHVYELRRNDELIAEGATTIACVDRTGKICRLPAYLELPEAE</sequence>
<dbReference type="Proteomes" id="UP000318995">
    <property type="component" value="Unassembled WGS sequence"/>
</dbReference>
<reference evidence="3 4" key="1">
    <citation type="submission" date="2019-02" db="EMBL/GenBank/DDBJ databases">
        <title>Deep-cultivation of Planctomycetes and their phenomic and genomic characterization uncovers novel biology.</title>
        <authorList>
            <person name="Wiegand S."/>
            <person name="Jogler M."/>
            <person name="Boedeker C."/>
            <person name="Pinto D."/>
            <person name="Vollmers J."/>
            <person name="Rivas-Marin E."/>
            <person name="Kohn T."/>
            <person name="Peeters S.H."/>
            <person name="Heuer A."/>
            <person name="Rast P."/>
            <person name="Oberbeckmann S."/>
            <person name="Bunk B."/>
            <person name="Jeske O."/>
            <person name="Meyerdierks A."/>
            <person name="Storesund J.E."/>
            <person name="Kallscheuer N."/>
            <person name="Luecker S."/>
            <person name="Lage O.M."/>
            <person name="Pohl T."/>
            <person name="Merkel B.J."/>
            <person name="Hornburger P."/>
            <person name="Mueller R.-W."/>
            <person name="Bruemmer F."/>
            <person name="Labrenz M."/>
            <person name="Spormann A.M."/>
            <person name="Op Den Camp H."/>
            <person name="Overmann J."/>
            <person name="Amann R."/>
            <person name="Jetten M.S.M."/>
            <person name="Mascher T."/>
            <person name="Medema M.H."/>
            <person name="Devos D.P."/>
            <person name="Kaster A.-K."/>
            <person name="Ovreas L."/>
            <person name="Rohde M."/>
            <person name="Galperin M.Y."/>
            <person name="Jogler C."/>
        </authorList>
    </citation>
    <scope>NUCLEOTIDE SEQUENCE [LARGE SCALE GENOMIC DNA]</scope>
    <source>
        <strain evidence="3 4">Pla111</strain>
    </source>
</reference>
<dbReference type="OrthoDB" id="9800856at2"/>
<evidence type="ECO:0000313" key="3">
    <source>
        <dbReference type="EMBL" id="TWT48657.1"/>
    </source>
</evidence>
<accession>A0A5C5WDW9</accession>
<protein>
    <submittedName>
        <fullName evidence="3">Acyl-CoA thioester hydrolase YbgC</fullName>
        <ecNumber evidence="3">3.1.2.-</ecNumber>
    </submittedName>
</protein>
<dbReference type="CDD" id="cd00586">
    <property type="entry name" value="4HBT"/>
    <property type="match status" value="1"/>
</dbReference>
<dbReference type="InterPro" id="IPR050563">
    <property type="entry name" value="4-hydroxybenzoyl-CoA_TE"/>
</dbReference>
<dbReference type="SUPFAM" id="SSF54637">
    <property type="entry name" value="Thioesterase/thiol ester dehydrase-isomerase"/>
    <property type="match status" value="1"/>
</dbReference>